<accession>A0A915U0B9</accession>
<gene>
    <name evidence="20" type="ORF">GF1_14990</name>
</gene>
<dbReference type="InterPro" id="IPR036097">
    <property type="entry name" value="HisK_dim/P_sf"/>
</dbReference>
<dbReference type="CDD" id="cd16922">
    <property type="entry name" value="HATPase_EvgS-ArcB-TorS-like"/>
    <property type="match status" value="1"/>
</dbReference>
<dbReference type="InterPro" id="IPR003594">
    <property type="entry name" value="HATPase_dom"/>
</dbReference>
<keyword evidence="8" id="KW-0547">Nucleotide-binding</keyword>
<dbReference type="SUPFAM" id="SSF55874">
    <property type="entry name" value="ATPase domain of HSP90 chaperone/DNA topoisomerase II/histidine kinase"/>
    <property type="match status" value="1"/>
</dbReference>
<evidence type="ECO:0000256" key="13">
    <source>
        <dbReference type="ARBA" id="ARBA00023136"/>
    </source>
</evidence>
<evidence type="ECO:0000256" key="10">
    <source>
        <dbReference type="ARBA" id="ARBA00022840"/>
    </source>
</evidence>
<evidence type="ECO:0000256" key="1">
    <source>
        <dbReference type="ARBA" id="ARBA00000085"/>
    </source>
</evidence>
<dbReference type="Gene3D" id="3.30.565.10">
    <property type="entry name" value="Histidine kinase-like ATPase, C-terminal domain"/>
    <property type="match status" value="1"/>
</dbReference>
<dbReference type="SUPFAM" id="SSF47226">
    <property type="entry name" value="Histidine-containing phosphotransfer domain, HPT domain"/>
    <property type="match status" value="1"/>
</dbReference>
<evidence type="ECO:0000256" key="14">
    <source>
        <dbReference type="SAM" id="Coils"/>
    </source>
</evidence>
<dbReference type="SUPFAM" id="SSF52172">
    <property type="entry name" value="CheY-like"/>
    <property type="match status" value="1"/>
</dbReference>
<organism evidence="20 21">
    <name type="scientific">Desulfolithobacter dissulfuricans</name>
    <dbReference type="NCBI Taxonomy" id="2795293"/>
    <lineage>
        <taxon>Bacteria</taxon>
        <taxon>Pseudomonadati</taxon>
        <taxon>Thermodesulfobacteriota</taxon>
        <taxon>Desulfobulbia</taxon>
        <taxon>Desulfobulbales</taxon>
        <taxon>Desulfobulbaceae</taxon>
        <taxon>Desulfolithobacter</taxon>
    </lineage>
</organism>
<dbReference type="SMART" id="SM00073">
    <property type="entry name" value="HPT"/>
    <property type="match status" value="1"/>
</dbReference>
<dbReference type="Pfam" id="PF00512">
    <property type="entry name" value="HisKA"/>
    <property type="match status" value="1"/>
</dbReference>
<dbReference type="EC" id="2.7.13.3" evidence="3"/>
<keyword evidence="12" id="KW-0902">Two-component regulatory system</keyword>
<dbReference type="AlphaFoldDB" id="A0A915U0B9"/>
<feature type="domain" description="Response regulatory" evidence="19">
    <location>
        <begin position="305"/>
        <end position="421"/>
    </location>
</feature>
<dbReference type="InterPro" id="IPR001789">
    <property type="entry name" value="Sig_transdc_resp-reg_receiver"/>
</dbReference>
<comment type="catalytic activity">
    <reaction evidence="1">
        <text>ATP + protein L-histidine = ADP + protein N-phospho-L-histidine.</text>
        <dbReference type="EC" id="2.7.13.3"/>
    </reaction>
</comment>
<feature type="domain" description="HPt" evidence="16">
    <location>
        <begin position="463"/>
        <end position="560"/>
    </location>
</feature>
<dbReference type="GO" id="GO:0000155">
    <property type="term" value="F:phosphorelay sensor kinase activity"/>
    <property type="evidence" value="ECO:0007669"/>
    <property type="project" value="InterPro"/>
</dbReference>
<evidence type="ECO:0000313" key="20">
    <source>
        <dbReference type="EMBL" id="BCO09123.1"/>
    </source>
</evidence>
<name>A0A915U0B9_9BACT</name>
<dbReference type="Pfam" id="PF02518">
    <property type="entry name" value="HATPase_c"/>
    <property type="match status" value="1"/>
</dbReference>
<dbReference type="InterPro" id="IPR036641">
    <property type="entry name" value="HPT_dom_sf"/>
</dbReference>
<dbReference type="SMART" id="SM00387">
    <property type="entry name" value="HATPase_c"/>
    <property type="match status" value="1"/>
</dbReference>
<keyword evidence="9" id="KW-0418">Kinase</keyword>
<dbReference type="InterPro" id="IPR003661">
    <property type="entry name" value="HisK_dim/P_dom"/>
</dbReference>
<keyword evidence="10" id="KW-0067">ATP-binding</keyword>
<dbReference type="CDD" id="cd00088">
    <property type="entry name" value="HPT"/>
    <property type="match status" value="1"/>
</dbReference>
<keyword evidence="14" id="KW-0175">Coiled coil</keyword>
<dbReference type="Pfam" id="PF00072">
    <property type="entry name" value="Response_reg"/>
    <property type="match status" value="1"/>
</dbReference>
<evidence type="ECO:0000259" key="18">
    <source>
        <dbReference type="SMART" id="SM00388"/>
    </source>
</evidence>
<dbReference type="InterPro" id="IPR036890">
    <property type="entry name" value="HATPase_C_sf"/>
</dbReference>
<dbReference type="EMBL" id="AP024233">
    <property type="protein sequence ID" value="BCO09123.1"/>
    <property type="molecule type" value="Genomic_DNA"/>
</dbReference>
<feature type="region of interest" description="Disordered" evidence="15">
    <location>
        <begin position="273"/>
        <end position="303"/>
    </location>
</feature>
<dbReference type="SUPFAM" id="SSF47384">
    <property type="entry name" value="Homodimeric domain of signal transducing histidine kinase"/>
    <property type="match status" value="1"/>
</dbReference>
<evidence type="ECO:0000256" key="2">
    <source>
        <dbReference type="ARBA" id="ARBA00004651"/>
    </source>
</evidence>
<dbReference type="InterPro" id="IPR008207">
    <property type="entry name" value="Sig_transdc_His_kin_Hpt_dom"/>
</dbReference>
<evidence type="ECO:0000259" key="19">
    <source>
        <dbReference type="SMART" id="SM00448"/>
    </source>
</evidence>
<dbReference type="CDD" id="cd17546">
    <property type="entry name" value="REC_hyHK_CKI1_RcsC-like"/>
    <property type="match status" value="1"/>
</dbReference>
<keyword evidence="6" id="KW-0808">Transferase</keyword>
<keyword evidence="13" id="KW-0472">Membrane</keyword>
<keyword evidence="11" id="KW-1133">Transmembrane helix</keyword>
<evidence type="ECO:0000256" key="11">
    <source>
        <dbReference type="ARBA" id="ARBA00022989"/>
    </source>
</evidence>
<feature type="domain" description="Histidine kinase/HSP90-like ATPase" evidence="17">
    <location>
        <begin position="153"/>
        <end position="269"/>
    </location>
</feature>
<sequence>MTQQSDTQLSIEELSREVARLKQENRILRKKVARADAVSKAKSDFLAMISHEIRTPMNGVIGLTELLLGTGLDDKQRHFARLILTSAQSLMTLINSLLDFSKIEARKMIIESRSFDLRRLVREVSELYTPTADRKGIKVDTEIDPALARRYVGDPQRIRQVLANLVGNAVKFTDQGTISLQVQVTSRRDRHDAVLFSVSDTGPGIPRDKIDTIFEPFSQVDTSATRHHGGTGLGLAICYDLVSLMGGEIGVDSVPERKTTFLFSLPLIRSNASQRREKKTDGTVSDPRSGPDRSNQPVPAVSRSPRILIVDDDSTNRIVIEEIFKRSGVVSAAVSSGPEAVDRCLKEEFDLIFMDCQMPVMDGFQTAVQIRANAESSGDRCPVIIALTADITEETRRRCQRCGMEGYLAKPFSRQDLQQVLDTWLSPGAIRVVLEEETGGEAPSRQDTTGKTEVLDQEVIDRLVRNVGKIDVIIEVFAEDLVNRVQQMEEAAWAGDGESLQRAAHTLKGSCSQFGARQLTRLCQQAEQMGRAGNLDNIWPLIGQIGREAEMVREKLMKLLENK</sequence>
<evidence type="ECO:0000256" key="4">
    <source>
        <dbReference type="ARBA" id="ARBA00022475"/>
    </source>
</evidence>
<evidence type="ECO:0000256" key="12">
    <source>
        <dbReference type="ARBA" id="ARBA00023012"/>
    </source>
</evidence>
<keyword evidence="7" id="KW-0812">Transmembrane</keyword>
<keyword evidence="4" id="KW-1003">Cell membrane</keyword>
<keyword evidence="5" id="KW-0597">Phosphoprotein</keyword>
<dbReference type="Gene3D" id="3.40.50.2300">
    <property type="match status" value="1"/>
</dbReference>
<dbReference type="Gene3D" id="1.10.287.130">
    <property type="match status" value="1"/>
</dbReference>
<evidence type="ECO:0000256" key="3">
    <source>
        <dbReference type="ARBA" id="ARBA00012438"/>
    </source>
</evidence>
<dbReference type="FunFam" id="1.10.287.130:FF:000004">
    <property type="entry name" value="Ethylene receptor 1"/>
    <property type="match status" value="1"/>
</dbReference>
<dbReference type="GO" id="GO:0005886">
    <property type="term" value="C:plasma membrane"/>
    <property type="evidence" value="ECO:0007669"/>
    <property type="project" value="UniProtKB-SubCell"/>
</dbReference>
<reference evidence="20" key="1">
    <citation type="submission" date="2020-12" db="EMBL/GenBank/DDBJ databases">
        <title>Desulfobium dissulfuricans gen. nov., sp. nov., a novel mesophilic, sulfate-reducing bacterium isolated from a deep-sea hydrothermal vent.</title>
        <authorList>
            <person name="Hashimoto Y."/>
            <person name="Tame A."/>
            <person name="Sawayama S."/>
            <person name="Miyazaki J."/>
            <person name="Takai K."/>
            <person name="Nakagawa S."/>
        </authorList>
    </citation>
    <scope>NUCLEOTIDE SEQUENCE</scope>
    <source>
        <strain evidence="20">GF1</strain>
    </source>
</reference>
<evidence type="ECO:0000256" key="15">
    <source>
        <dbReference type="SAM" id="MobiDB-lite"/>
    </source>
</evidence>
<keyword evidence="21" id="KW-1185">Reference proteome</keyword>
<evidence type="ECO:0000256" key="8">
    <source>
        <dbReference type="ARBA" id="ARBA00022741"/>
    </source>
</evidence>
<evidence type="ECO:0000313" key="21">
    <source>
        <dbReference type="Proteomes" id="UP001063350"/>
    </source>
</evidence>
<dbReference type="KEGG" id="ddu:GF1_14990"/>
<comment type="subcellular location">
    <subcellularLocation>
        <location evidence="2">Cell membrane</location>
        <topology evidence="2">Multi-pass membrane protein</topology>
    </subcellularLocation>
</comment>
<evidence type="ECO:0000259" key="17">
    <source>
        <dbReference type="SMART" id="SM00387"/>
    </source>
</evidence>
<feature type="domain" description="Signal transduction histidine kinase dimerisation/phosphoacceptor" evidence="18">
    <location>
        <begin position="41"/>
        <end position="106"/>
    </location>
</feature>
<dbReference type="GO" id="GO:0005524">
    <property type="term" value="F:ATP binding"/>
    <property type="evidence" value="ECO:0007669"/>
    <property type="project" value="UniProtKB-KW"/>
</dbReference>
<dbReference type="Proteomes" id="UP001063350">
    <property type="component" value="Chromosome"/>
</dbReference>
<dbReference type="InterPro" id="IPR011006">
    <property type="entry name" value="CheY-like_superfamily"/>
</dbReference>
<evidence type="ECO:0000256" key="5">
    <source>
        <dbReference type="ARBA" id="ARBA00022553"/>
    </source>
</evidence>
<dbReference type="PANTHER" id="PTHR45339:SF1">
    <property type="entry name" value="HYBRID SIGNAL TRANSDUCTION HISTIDINE KINASE J"/>
    <property type="match status" value="1"/>
</dbReference>
<dbReference type="Gene3D" id="1.20.120.160">
    <property type="entry name" value="HPT domain"/>
    <property type="match status" value="1"/>
</dbReference>
<dbReference type="PANTHER" id="PTHR45339">
    <property type="entry name" value="HYBRID SIGNAL TRANSDUCTION HISTIDINE KINASE J"/>
    <property type="match status" value="1"/>
</dbReference>
<dbReference type="SMART" id="SM00388">
    <property type="entry name" value="HisKA"/>
    <property type="match status" value="1"/>
</dbReference>
<proteinExistence type="predicted"/>
<evidence type="ECO:0000256" key="9">
    <source>
        <dbReference type="ARBA" id="ARBA00022777"/>
    </source>
</evidence>
<feature type="coiled-coil region" evidence="14">
    <location>
        <begin position="4"/>
        <end position="38"/>
    </location>
</feature>
<dbReference type="CDD" id="cd00082">
    <property type="entry name" value="HisKA"/>
    <property type="match status" value="1"/>
</dbReference>
<protein>
    <recommendedName>
        <fullName evidence="3">histidine kinase</fullName>
        <ecNumber evidence="3">2.7.13.3</ecNumber>
    </recommendedName>
</protein>
<dbReference type="RefSeq" id="WP_267928992.1">
    <property type="nucleotide sequence ID" value="NZ_AP024233.1"/>
</dbReference>
<evidence type="ECO:0000256" key="7">
    <source>
        <dbReference type="ARBA" id="ARBA00022692"/>
    </source>
</evidence>
<dbReference type="FunFam" id="3.30.565.10:FF:000010">
    <property type="entry name" value="Sensor histidine kinase RcsC"/>
    <property type="match status" value="1"/>
</dbReference>
<dbReference type="Pfam" id="PF01627">
    <property type="entry name" value="Hpt"/>
    <property type="match status" value="1"/>
</dbReference>
<evidence type="ECO:0000256" key="6">
    <source>
        <dbReference type="ARBA" id="ARBA00022679"/>
    </source>
</evidence>
<dbReference type="PRINTS" id="PR00344">
    <property type="entry name" value="BCTRLSENSOR"/>
</dbReference>
<dbReference type="SMART" id="SM00448">
    <property type="entry name" value="REC"/>
    <property type="match status" value="1"/>
</dbReference>
<evidence type="ECO:0000259" key="16">
    <source>
        <dbReference type="SMART" id="SM00073"/>
    </source>
</evidence>
<dbReference type="InterPro" id="IPR004358">
    <property type="entry name" value="Sig_transdc_His_kin-like_C"/>
</dbReference>